<accession>A0A4S8M0N3</accession>
<sequence>MGSTSTLACYESFSKKNNLPVNVEDIEGTDARLLWFGKKRTDRVIYFIHGGGFNLPLQDFHVDYLKYVLDDLARKDVPVGIAILNYTLLPNNPFPTVLTEAVSGLQLLLKQGVQPQNLYLAGDSAGGNLIFQLFSHILHPLPNVPVLNLNGRLRGAYLMSPWISISGEGGNQSAHDKTDVISAGSLQELSKYLLKDVPPEQICYLEALKASESWFNGLDQIVEKVIITCGDAECMFEEITAFEKKLSRHLKATKLLVLKNGVHIEPCVDFYLKEEPNKATIEVMEWFAQGYKAQ</sequence>
<dbReference type="Proteomes" id="UP000297245">
    <property type="component" value="Unassembled WGS sequence"/>
</dbReference>
<dbReference type="SUPFAM" id="SSF53474">
    <property type="entry name" value="alpha/beta-Hydrolases"/>
    <property type="match status" value="1"/>
</dbReference>
<dbReference type="PANTHER" id="PTHR48081">
    <property type="entry name" value="AB HYDROLASE SUPERFAMILY PROTEIN C4A8.06C"/>
    <property type="match status" value="1"/>
</dbReference>
<organism evidence="2 3">
    <name type="scientific">Dendrothele bispora (strain CBS 962.96)</name>
    <dbReference type="NCBI Taxonomy" id="1314807"/>
    <lineage>
        <taxon>Eukaryota</taxon>
        <taxon>Fungi</taxon>
        <taxon>Dikarya</taxon>
        <taxon>Basidiomycota</taxon>
        <taxon>Agaricomycotina</taxon>
        <taxon>Agaricomycetes</taxon>
        <taxon>Agaricomycetidae</taxon>
        <taxon>Agaricales</taxon>
        <taxon>Agaricales incertae sedis</taxon>
        <taxon>Dendrothele</taxon>
    </lineage>
</organism>
<protein>
    <submittedName>
        <fullName evidence="2">Alpha/beta-hydrolase</fullName>
    </submittedName>
</protein>
<evidence type="ECO:0000313" key="2">
    <source>
        <dbReference type="EMBL" id="THU95609.1"/>
    </source>
</evidence>
<proteinExistence type="predicted"/>
<gene>
    <name evidence="2" type="ORF">K435DRAFT_819679</name>
</gene>
<name>A0A4S8M0N3_DENBC</name>
<dbReference type="GO" id="GO:0016787">
    <property type="term" value="F:hydrolase activity"/>
    <property type="evidence" value="ECO:0007669"/>
    <property type="project" value="UniProtKB-KW"/>
</dbReference>
<keyword evidence="1 2" id="KW-0378">Hydrolase</keyword>
<dbReference type="OrthoDB" id="2152029at2759"/>
<dbReference type="InterPro" id="IPR019436">
    <property type="entry name" value="Say1-like"/>
</dbReference>
<dbReference type="InterPro" id="IPR050300">
    <property type="entry name" value="GDXG_lipolytic_enzyme"/>
</dbReference>
<dbReference type="Pfam" id="PF10340">
    <property type="entry name" value="Say1_Mug180"/>
    <property type="match status" value="1"/>
</dbReference>
<keyword evidence="3" id="KW-1185">Reference proteome</keyword>
<dbReference type="InterPro" id="IPR029058">
    <property type="entry name" value="AB_hydrolase_fold"/>
</dbReference>
<evidence type="ECO:0000256" key="1">
    <source>
        <dbReference type="ARBA" id="ARBA00022801"/>
    </source>
</evidence>
<dbReference type="PANTHER" id="PTHR48081:SF31">
    <property type="entry name" value="STERYL ACETYL HYDROLASE MUG81-RELATED"/>
    <property type="match status" value="1"/>
</dbReference>
<dbReference type="EMBL" id="ML179196">
    <property type="protein sequence ID" value="THU95609.1"/>
    <property type="molecule type" value="Genomic_DNA"/>
</dbReference>
<dbReference type="Gene3D" id="3.40.50.1820">
    <property type="entry name" value="alpha/beta hydrolase"/>
    <property type="match status" value="1"/>
</dbReference>
<dbReference type="AlphaFoldDB" id="A0A4S8M0N3"/>
<evidence type="ECO:0000313" key="3">
    <source>
        <dbReference type="Proteomes" id="UP000297245"/>
    </source>
</evidence>
<reference evidence="2 3" key="1">
    <citation type="journal article" date="2019" name="Nat. Ecol. Evol.">
        <title>Megaphylogeny resolves global patterns of mushroom evolution.</title>
        <authorList>
            <person name="Varga T."/>
            <person name="Krizsan K."/>
            <person name="Foldi C."/>
            <person name="Dima B."/>
            <person name="Sanchez-Garcia M."/>
            <person name="Sanchez-Ramirez S."/>
            <person name="Szollosi G.J."/>
            <person name="Szarkandi J.G."/>
            <person name="Papp V."/>
            <person name="Albert L."/>
            <person name="Andreopoulos W."/>
            <person name="Angelini C."/>
            <person name="Antonin V."/>
            <person name="Barry K.W."/>
            <person name="Bougher N.L."/>
            <person name="Buchanan P."/>
            <person name="Buyck B."/>
            <person name="Bense V."/>
            <person name="Catcheside P."/>
            <person name="Chovatia M."/>
            <person name="Cooper J."/>
            <person name="Damon W."/>
            <person name="Desjardin D."/>
            <person name="Finy P."/>
            <person name="Geml J."/>
            <person name="Haridas S."/>
            <person name="Hughes K."/>
            <person name="Justo A."/>
            <person name="Karasinski D."/>
            <person name="Kautmanova I."/>
            <person name="Kiss B."/>
            <person name="Kocsube S."/>
            <person name="Kotiranta H."/>
            <person name="LaButti K.M."/>
            <person name="Lechner B.E."/>
            <person name="Liimatainen K."/>
            <person name="Lipzen A."/>
            <person name="Lukacs Z."/>
            <person name="Mihaltcheva S."/>
            <person name="Morgado L.N."/>
            <person name="Niskanen T."/>
            <person name="Noordeloos M.E."/>
            <person name="Ohm R.A."/>
            <person name="Ortiz-Santana B."/>
            <person name="Ovrebo C."/>
            <person name="Racz N."/>
            <person name="Riley R."/>
            <person name="Savchenko A."/>
            <person name="Shiryaev A."/>
            <person name="Soop K."/>
            <person name="Spirin V."/>
            <person name="Szebenyi C."/>
            <person name="Tomsovsky M."/>
            <person name="Tulloss R.E."/>
            <person name="Uehling J."/>
            <person name="Grigoriev I.V."/>
            <person name="Vagvolgyi C."/>
            <person name="Papp T."/>
            <person name="Martin F.M."/>
            <person name="Miettinen O."/>
            <person name="Hibbett D.S."/>
            <person name="Nagy L.G."/>
        </authorList>
    </citation>
    <scope>NUCLEOTIDE SEQUENCE [LARGE SCALE GENOMIC DNA]</scope>
    <source>
        <strain evidence="2 3">CBS 962.96</strain>
    </source>
</reference>